<gene>
    <name evidence="10" type="primary">deoK</name>
    <name evidence="13" type="ORF">FC43_GL000559</name>
</gene>
<dbReference type="InterPro" id="IPR011877">
    <property type="entry name" value="Ribokinase"/>
</dbReference>
<dbReference type="InterPro" id="IPR002173">
    <property type="entry name" value="Carboh/pur_kinase_PfkB_CS"/>
</dbReference>
<dbReference type="Proteomes" id="UP000050816">
    <property type="component" value="Unassembled WGS sequence"/>
</dbReference>
<comment type="subcellular location">
    <subcellularLocation>
        <location evidence="10">Cytoplasm</location>
    </subcellularLocation>
</comment>
<feature type="binding site" evidence="10">
    <location>
        <begin position="51"/>
        <end position="55"/>
    </location>
    <ligand>
        <name>substrate</name>
    </ligand>
</feature>
<comment type="cofactor">
    <cofactor evidence="10">
        <name>Mg(2+)</name>
        <dbReference type="ChEBI" id="CHEBI:18420"/>
    </cofactor>
</comment>
<dbReference type="EMBL" id="AZFK01000083">
    <property type="protein sequence ID" value="KRL88004.1"/>
    <property type="molecule type" value="Genomic_DNA"/>
</dbReference>
<dbReference type="GO" id="GO:0005524">
    <property type="term" value="F:ATP binding"/>
    <property type="evidence" value="ECO:0007669"/>
    <property type="project" value="UniProtKB-UniRule"/>
</dbReference>
<dbReference type="SUPFAM" id="SSF53613">
    <property type="entry name" value="Ribokinase-like"/>
    <property type="match status" value="1"/>
</dbReference>
<feature type="binding site" evidence="10">
    <location>
        <position position="259"/>
    </location>
    <ligand>
        <name>K(+)</name>
        <dbReference type="ChEBI" id="CHEBI:29103"/>
    </ligand>
</feature>
<dbReference type="Pfam" id="PF00294">
    <property type="entry name" value="PfkB"/>
    <property type="match status" value="1"/>
</dbReference>
<evidence type="ECO:0000256" key="5">
    <source>
        <dbReference type="ARBA" id="ARBA00022777"/>
    </source>
</evidence>
<evidence type="ECO:0000256" key="3">
    <source>
        <dbReference type="ARBA" id="ARBA00022723"/>
    </source>
</evidence>
<dbReference type="PRINTS" id="PR00990">
    <property type="entry name" value="RIBOKINASE"/>
</dbReference>
<dbReference type="InterPro" id="IPR002139">
    <property type="entry name" value="Ribo/fructo_kinase"/>
</dbReference>
<comment type="catalytic activity">
    <reaction evidence="10">
        <text>2-deoxy-D-ribose + ATP = 2-deoxy-D-ribose 5-phosphate + ADP + H(+)</text>
        <dbReference type="Rhea" id="RHEA:30871"/>
        <dbReference type="ChEBI" id="CHEBI:15378"/>
        <dbReference type="ChEBI" id="CHEBI:30616"/>
        <dbReference type="ChEBI" id="CHEBI:62877"/>
        <dbReference type="ChEBI" id="CHEBI:90761"/>
        <dbReference type="ChEBI" id="CHEBI:456216"/>
        <dbReference type="EC" id="2.7.1.229"/>
    </reaction>
</comment>
<dbReference type="PATRIC" id="fig|1423760.3.peg.580"/>
<dbReference type="HAMAP" id="MF_01987">
    <property type="entry name" value="Ribokinase"/>
    <property type="match status" value="1"/>
</dbReference>
<comment type="pathway">
    <text evidence="11">Carbohydrate metabolism; D-tagatose 6-phosphate degradation; D-glyceraldehyde 3-phosphate and glycerone phosphate from D-tagatose 6-phosphate: step 1/2.</text>
</comment>
<dbReference type="GO" id="GO:0004747">
    <property type="term" value="F:ribokinase activity"/>
    <property type="evidence" value="ECO:0007669"/>
    <property type="project" value="UniProtKB-UniRule"/>
</dbReference>
<dbReference type="UniPathway" id="UPA00704">
    <property type="reaction ID" value="UER00715"/>
</dbReference>
<dbReference type="InterPro" id="IPR011611">
    <property type="entry name" value="PfkB_dom"/>
</dbReference>
<evidence type="ECO:0000256" key="9">
    <source>
        <dbReference type="ARBA" id="ARBA00023277"/>
    </source>
</evidence>
<dbReference type="PROSITE" id="PS00584">
    <property type="entry name" value="PFKB_KINASES_2"/>
    <property type="match status" value="1"/>
</dbReference>
<dbReference type="NCBIfam" id="TIGR02152">
    <property type="entry name" value="D_ribokin_bact"/>
    <property type="match status" value="1"/>
</dbReference>
<feature type="active site" description="Proton acceptor" evidence="10">
    <location>
        <position position="263"/>
    </location>
</feature>
<evidence type="ECO:0000256" key="11">
    <source>
        <dbReference type="PIRNR" id="PIRNR000535"/>
    </source>
</evidence>
<evidence type="ECO:0000256" key="4">
    <source>
        <dbReference type="ARBA" id="ARBA00022741"/>
    </source>
</evidence>
<dbReference type="AlphaFoldDB" id="A0A0R1U5H9"/>
<accession>A0A0R1U5H9</accession>
<dbReference type="UniPathway" id="UPA00916">
    <property type="reaction ID" value="UER00889"/>
</dbReference>
<comment type="caution">
    <text evidence="10">Lacks conserved residue(s) required for the propagation of feature annotation.</text>
</comment>
<keyword evidence="4 10" id="KW-0547">Nucleotide-binding</keyword>
<evidence type="ECO:0000256" key="10">
    <source>
        <dbReference type="HAMAP-Rule" id="MF_01987"/>
    </source>
</evidence>
<dbReference type="EC" id="2.7.1.229" evidence="10"/>
<comment type="catalytic activity">
    <reaction evidence="11">
        <text>D-tagatofuranose 6-phosphate + ATP = D-tagatofuranose 1,6-bisphosphate + ADP + H(+)</text>
        <dbReference type="Rhea" id="RHEA:12420"/>
        <dbReference type="ChEBI" id="CHEBI:15378"/>
        <dbReference type="ChEBI" id="CHEBI:30616"/>
        <dbReference type="ChEBI" id="CHEBI:58694"/>
        <dbReference type="ChEBI" id="CHEBI:58695"/>
        <dbReference type="ChEBI" id="CHEBI:456216"/>
        <dbReference type="EC" id="2.7.1.144"/>
    </reaction>
</comment>
<evidence type="ECO:0000259" key="12">
    <source>
        <dbReference type="Pfam" id="PF00294"/>
    </source>
</evidence>
<feature type="binding site" evidence="10">
    <location>
        <begin position="262"/>
        <end position="263"/>
    </location>
    <ligand>
        <name>ATP</name>
        <dbReference type="ChEBI" id="CHEBI:30616"/>
    </ligand>
</feature>
<feature type="binding site" evidence="10">
    <location>
        <position position="298"/>
    </location>
    <ligand>
        <name>K(+)</name>
        <dbReference type="ChEBI" id="CHEBI:29103"/>
    </ligand>
</feature>
<dbReference type="InterPro" id="IPR017583">
    <property type="entry name" value="Tagatose/fructose_Pkinase"/>
</dbReference>
<feature type="binding site" evidence="10">
    <location>
        <position position="296"/>
    </location>
    <ligand>
        <name>K(+)</name>
        <dbReference type="ChEBI" id="CHEBI:29103"/>
    </ligand>
</feature>
<comment type="similarity">
    <text evidence="10">Belongs to the carbohydrate kinase PfkB family. Deoxyribokinase subfamily.</text>
</comment>
<dbReference type="GO" id="GO:0005988">
    <property type="term" value="P:lactose metabolic process"/>
    <property type="evidence" value="ECO:0007669"/>
    <property type="project" value="UniProtKB-KW"/>
</dbReference>
<keyword evidence="9 10" id="KW-0119">Carbohydrate metabolism</keyword>
<organism evidence="13 14">
    <name type="scientific">Limosilactobacillus ingluviei DSM 15946</name>
    <dbReference type="NCBI Taxonomy" id="1423760"/>
    <lineage>
        <taxon>Bacteria</taxon>
        <taxon>Bacillati</taxon>
        <taxon>Bacillota</taxon>
        <taxon>Bacilli</taxon>
        <taxon>Lactobacillales</taxon>
        <taxon>Lactobacillaceae</taxon>
        <taxon>Limosilactobacillus</taxon>
    </lineage>
</organism>
<proteinExistence type="inferred from homology"/>
<feature type="binding site" evidence="10">
    <location>
        <position position="287"/>
    </location>
    <ligand>
        <name>ATP</name>
        <dbReference type="ChEBI" id="CHEBI:30616"/>
    </ligand>
</feature>
<dbReference type="PANTHER" id="PTHR10584">
    <property type="entry name" value="SUGAR KINASE"/>
    <property type="match status" value="1"/>
</dbReference>
<evidence type="ECO:0000256" key="7">
    <source>
        <dbReference type="ARBA" id="ARBA00022842"/>
    </source>
</evidence>
<dbReference type="GO" id="GO:2001059">
    <property type="term" value="P:D-tagatose 6-phosphate catabolic process"/>
    <property type="evidence" value="ECO:0007669"/>
    <property type="project" value="UniProtKB-UniPathway"/>
</dbReference>
<feature type="site" description="Important for substrate specificity" evidence="10">
    <location>
        <position position="23"/>
    </location>
</feature>
<feature type="binding site" evidence="10">
    <location>
        <position position="293"/>
    </location>
    <ligand>
        <name>K(+)</name>
        <dbReference type="ChEBI" id="CHEBI:29103"/>
    </ligand>
</feature>
<reference evidence="13 14" key="1">
    <citation type="journal article" date="2015" name="Genome Announc.">
        <title>Expanding the biotechnology potential of lactobacilli through comparative genomics of 213 strains and associated genera.</title>
        <authorList>
            <person name="Sun Z."/>
            <person name="Harris H.M."/>
            <person name="McCann A."/>
            <person name="Guo C."/>
            <person name="Argimon S."/>
            <person name="Zhang W."/>
            <person name="Yang X."/>
            <person name="Jeffery I.B."/>
            <person name="Cooney J.C."/>
            <person name="Kagawa T.F."/>
            <person name="Liu W."/>
            <person name="Song Y."/>
            <person name="Salvetti E."/>
            <person name="Wrobel A."/>
            <person name="Rasinkangas P."/>
            <person name="Parkhill J."/>
            <person name="Rea M.C."/>
            <person name="O'Sullivan O."/>
            <person name="Ritari J."/>
            <person name="Douillard F.P."/>
            <person name="Paul Ross R."/>
            <person name="Yang R."/>
            <person name="Briner A.E."/>
            <person name="Felis G.E."/>
            <person name="de Vos W.M."/>
            <person name="Barrangou R."/>
            <person name="Klaenhammer T.R."/>
            <person name="Caufield P.W."/>
            <person name="Cui Y."/>
            <person name="Zhang H."/>
            <person name="O'Toole P.W."/>
        </authorList>
    </citation>
    <scope>NUCLEOTIDE SEQUENCE [LARGE SCALE GENOMIC DNA]</scope>
    <source>
        <strain evidence="13 14">DSM 15946</strain>
    </source>
</reference>
<keyword evidence="3 10" id="KW-0479">Metal-binding</keyword>
<evidence type="ECO:0000256" key="6">
    <source>
        <dbReference type="ARBA" id="ARBA00022840"/>
    </source>
</evidence>
<comment type="similarity">
    <text evidence="1">Belongs to the carbohydrate kinase pfkB family.</text>
</comment>
<evidence type="ECO:0000256" key="2">
    <source>
        <dbReference type="ARBA" id="ARBA00022679"/>
    </source>
</evidence>
<keyword evidence="10" id="KW-0963">Cytoplasm</keyword>
<dbReference type="GO" id="GO:0019303">
    <property type="term" value="P:D-ribose catabolic process"/>
    <property type="evidence" value="ECO:0007669"/>
    <property type="project" value="UniProtKB-UniPathway"/>
</dbReference>
<dbReference type="CDD" id="cd01174">
    <property type="entry name" value="ribokinase"/>
    <property type="match status" value="1"/>
</dbReference>
<feature type="binding site" evidence="10">
    <location>
        <position position="302"/>
    </location>
    <ligand>
        <name>K(+)</name>
        <dbReference type="ChEBI" id="CHEBI:29103"/>
    </ligand>
</feature>
<feature type="domain" description="Carbohydrate kinase PfkB" evidence="12">
    <location>
        <begin position="15"/>
        <end position="305"/>
    </location>
</feature>
<protein>
    <recommendedName>
        <fullName evidence="10">Deoxyribokinase</fullName>
        <shortName evidence="10">dRK</shortName>
        <ecNumber evidence="10">2.7.1.229</ecNumber>
    </recommendedName>
    <alternativeName>
        <fullName evidence="10">ATP:2-deoxy-D-ribose 5-phosphotransferase</fullName>
    </alternativeName>
</protein>
<evidence type="ECO:0000256" key="1">
    <source>
        <dbReference type="ARBA" id="ARBA00005380"/>
    </source>
</evidence>
<name>A0A0R1U5H9_9LACO</name>
<dbReference type="PANTHER" id="PTHR10584:SF166">
    <property type="entry name" value="RIBOKINASE"/>
    <property type="match status" value="1"/>
</dbReference>
<keyword evidence="11" id="KW-0423">Lactose metabolism</keyword>
<dbReference type="Gene3D" id="3.40.1190.20">
    <property type="match status" value="1"/>
</dbReference>
<feature type="binding site" evidence="10">
    <location>
        <position position="257"/>
    </location>
    <ligand>
        <name>K(+)</name>
        <dbReference type="ChEBI" id="CHEBI:29103"/>
    </ligand>
</feature>
<comment type="similarity">
    <text evidence="11">Belongs to the carbohydrate kinase PfkB family. LacC subfamily.</text>
</comment>
<feature type="binding site" evidence="10">
    <location>
        <position position="150"/>
    </location>
    <ligand>
        <name>substrate</name>
    </ligand>
</feature>
<dbReference type="InterPro" id="IPR029056">
    <property type="entry name" value="Ribokinase-like"/>
</dbReference>
<keyword evidence="6 10" id="KW-0067">ATP-binding</keyword>
<dbReference type="GO" id="GO:0005829">
    <property type="term" value="C:cytosol"/>
    <property type="evidence" value="ECO:0007669"/>
    <property type="project" value="TreeGrafter"/>
</dbReference>
<keyword evidence="5 10" id="KW-0418">Kinase</keyword>
<feature type="binding site" evidence="10">
    <location>
        <position position="263"/>
    </location>
    <ligand>
        <name>substrate</name>
    </ligand>
</feature>
<dbReference type="PIRSF" id="PIRSF000535">
    <property type="entry name" value="1PFK/6PFK/LacC"/>
    <property type="match status" value="1"/>
</dbReference>
<keyword evidence="2 10" id="KW-0808">Transferase</keyword>
<evidence type="ECO:0000313" key="13">
    <source>
        <dbReference type="EMBL" id="KRL88004.1"/>
    </source>
</evidence>
<feature type="binding site" evidence="10">
    <location>
        <position position="195"/>
    </location>
    <ligand>
        <name>ATP</name>
        <dbReference type="ChEBI" id="CHEBI:30616"/>
    </ligand>
</feature>
<dbReference type="GO" id="GO:0046872">
    <property type="term" value="F:metal ion binding"/>
    <property type="evidence" value="ECO:0007669"/>
    <property type="project" value="UniProtKB-KW"/>
</dbReference>
<sequence>MQPEETKGMITMMYDVLVIGSNMMELTTEIDRMPQLGETVAAPNFHMAFGGKGANQAVAAAKLGAKVAMISKVGADSLGQAYLAHFKQTGIDISGVSVGTQSNGVAPCFIHGNMNSIIVVQGANSELTPASLDDYHALIKNAKLIVLQQEIDLATNYRAIDLAEQYGVPVLLNPAPANDDLNLAHVTKCEFYAPNETELGRLTKRPVETLAEITTAAKELVAQGVKNVIVTIGARGALWVTKDQELLIPSYQVPAVDSIGAGDSFIGAFAYYYTHGEDIPTALHHANTYAAVTVTRKGSQTSYPTAAELPALQAQLGIQS</sequence>
<feature type="binding site" evidence="10">
    <location>
        <begin position="231"/>
        <end position="236"/>
    </location>
    <ligand>
        <name>ATP</name>
        <dbReference type="ChEBI" id="CHEBI:30616"/>
    </ligand>
</feature>
<comment type="subunit">
    <text evidence="10">Homodimer.</text>
</comment>
<evidence type="ECO:0000256" key="8">
    <source>
        <dbReference type="ARBA" id="ARBA00022958"/>
    </source>
</evidence>
<comment type="caution">
    <text evidence="13">The sequence shown here is derived from an EMBL/GenBank/DDBJ whole genome shotgun (WGS) entry which is preliminary data.</text>
</comment>
<keyword evidence="8 10" id="KW-0630">Potassium</keyword>
<dbReference type="GO" id="GO:0009024">
    <property type="term" value="F:tagatose-6-phosphate kinase activity"/>
    <property type="evidence" value="ECO:0007669"/>
    <property type="project" value="UniProtKB-EC"/>
</dbReference>
<keyword evidence="7 10" id="KW-0460">Magnesium</keyword>
<evidence type="ECO:0000313" key="14">
    <source>
        <dbReference type="Proteomes" id="UP000050816"/>
    </source>
</evidence>
<comment type="function">
    <text evidence="10">Catalyzes the ATP-dependent phosphorylation of 2-deoxy-D-ribose to 2-deoxy-D-ribose 5-phosphate (dRib-5P), allowing the use of deoxyribose as the sole carbon source.</text>
</comment>